<reference evidence="1" key="1">
    <citation type="journal article" date="2015" name="Environ. Microbiol.">
        <title>Plasmids from the gut microbiome of cabbage root fly larvae encode SaxA that catalyses the conversion of the plant toxin 2-phenylethyl isothiocyanate.</title>
        <authorList>
            <person name="Welte C.U."/>
            <person name="de Graaf R.M."/>
            <person name="van den Bosch T.J."/>
            <person name="Op den Camp H.J."/>
            <person name="van Dam N.M."/>
            <person name="Jetten M.S."/>
        </authorList>
    </citation>
    <scope>NUCLEOTIDE SEQUENCE</scope>
    <source>
        <plasmid evidence="1">Drgb1</plasmid>
    </source>
</reference>
<geneLocation type="plasmid" evidence="1">
    <name>Drgb1</name>
</geneLocation>
<accession>A0A0K0MPT9</accession>
<dbReference type="AlphaFoldDB" id="A0A0K0MPT9"/>
<name>A0A0K0MPT9_PECCA</name>
<gene>
    <name evidence="1" type="ORF">pA_00009</name>
</gene>
<keyword evidence="1" id="KW-0614">Plasmid</keyword>
<proteinExistence type="predicted"/>
<sequence>MDKSLTKNDTDLMLNDGREIEPGETIMNVEVQHSVFTLVEEEVYRKDSNELLGSRISLQRKSWNGRKFVTVVAKHFPMSDRNLAIHEFMTLVNWAILEEAQSKLV</sequence>
<organism evidence="1">
    <name type="scientific">Pectobacterium carotovorum</name>
    <name type="common">Erwinia carotovora</name>
    <dbReference type="NCBI Taxonomy" id="554"/>
    <lineage>
        <taxon>Bacteria</taxon>
        <taxon>Pseudomonadati</taxon>
        <taxon>Pseudomonadota</taxon>
        <taxon>Gammaproteobacteria</taxon>
        <taxon>Enterobacterales</taxon>
        <taxon>Pectobacteriaceae</taxon>
        <taxon>Pectobacterium</taxon>
    </lineage>
</organism>
<evidence type="ECO:0000313" key="1">
    <source>
        <dbReference type="EMBL" id="AKG47449.1"/>
    </source>
</evidence>
<dbReference type="EMBL" id="KP942676">
    <property type="protein sequence ID" value="AKG47449.1"/>
    <property type="molecule type" value="Genomic_DNA"/>
</dbReference>
<protein>
    <submittedName>
        <fullName evidence="1">Uncharacterized protein</fullName>
    </submittedName>
</protein>
<reference evidence="1" key="2">
    <citation type="submission" date="2015-03" db="EMBL/GenBank/DDBJ databases">
        <authorList>
            <person name="Welte C."/>
            <person name="de Graaf R."/>
            <person name="van den Bosch T.J.M."/>
            <person name="Op den Camp H."/>
            <person name="van Dam N."/>
            <person name="Jetten M."/>
        </authorList>
    </citation>
    <scope>NUCLEOTIDE SEQUENCE</scope>
    <source>
        <plasmid evidence="1">Drgb1</plasmid>
    </source>
</reference>
<dbReference type="RefSeq" id="WP_181374625.1">
    <property type="nucleotide sequence ID" value="NZ_KP942676.1"/>
</dbReference>